<keyword evidence="2" id="KW-1185">Reference proteome</keyword>
<accession>A0ACB6ZJK4</accession>
<sequence>MSFLHSASLLHPSYHPSFLLYALAHTNVDRHIIEHFVRCTTDAIDYAMGRGSSDTSGRRNPRSPLRTSFAEFATGVIQKSQVTLPIILVALVYIERSRQHLSIELEQWACERIFLGALVVASKYVNDTSPKNAHWAAWTGLFGKRDIGRVEREFLDVLDWELSLQESDIIAQHNLLLATTCPTQPPTHHHRYQFHAGNATRRSFTFDFDDDSDWSDSEDESSSSSESDVAPRTPVHSDGPQILQGPRERPIVSPNFVMYDTRASQKQPRSRNMYPSMPHPSLQLELPDPIDSIAFVPTHVF</sequence>
<reference evidence="1" key="2">
    <citation type="journal article" date="2020" name="Nat. Commun.">
        <title>Large-scale genome sequencing of mycorrhizal fungi provides insights into the early evolution of symbiotic traits.</title>
        <authorList>
            <person name="Miyauchi S."/>
            <person name="Kiss E."/>
            <person name="Kuo A."/>
            <person name="Drula E."/>
            <person name="Kohler A."/>
            <person name="Sanchez-Garcia M."/>
            <person name="Morin E."/>
            <person name="Andreopoulos B."/>
            <person name="Barry K.W."/>
            <person name="Bonito G."/>
            <person name="Buee M."/>
            <person name="Carver A."/>
            <person name="Chen C."/>
            <person name="Cichocki N."/>
            <person name="Clum A."/>
            <person name="Culley D."/>
            <person name="Crous P.W."/>
            <person name="Fauchery L."/>
            <person name="Girlanda M."/>
            <person name="Hayes R.D."/>
            <person name="Keri Z."/>
            <person name="LaButti K."/>
            <person name="Lipzen A."/>
            <person name="Lombard V."/>
            <person name="Magnuson J."/>
            <person name="Maillard F."/>
            <person name="Murat C."/>
            <person name="Nolan M."/>
            <person name="Ohm R.A."/>
            <person name="Pangilinan J."/>
            <person name="Pereira M.F."/>
            <person name="Perotto S."/>
            <person name="Peter M."/>
            <person name="Pfister S."/>
            <person name="Riley R."/>
            <person name="Sitrit Y."/>
            <person name="Stielow J.B."/>
            <person name="Szollosi G."/>
            <person name="Zifcakova L."/>
            <person name="Stursova M."/>
            <person name="Spatafora J.W."/>
            <person name="Tedersoo L."/>
            <person name="Vaario L.M."/>
            <person name="Yamada A."/>
            <person name="Yan M."/>
            <person name="Wang P."/>
            <person name="Xu J."/>
            <person name="Bruns T."/>
            <person name="Baldrian P."/>
            <person name="Vilgalys R."/>
            <person name="Dunand C."/>
            <person name="Henrissat B."/>
            <person name="Grigoriev I.V."/>
            <person name="Hibbett D."/>
            <person name="Nagy L.G."/>
            <person name="Martin F.M."/>
        </authorList>
    </citation>
    <scope>NUCLEOTIDE SEQUENCE</scope>
    <source>
        <strain evidence="1">P2</strain>
    </source>
</reference>
<gene>
    <name evidence="1" type="ORF">BDM02DRAFT_3166264</name>
</gene>
<protein>
    <submittedName>
        <fullName evidence="1">Uncharacterized protein</fullName>
    </submittedName>
</protein>
<organism evidence="1 2">
    <name type="scientific">Thelephora ganbajun</name>
    <name type="common">Ganba fungus</name>
    <dbReference type="NCBI Taxonomy" id="370292"/>
    <lineage>
        <taxon>Eukaryota</taxon>
        <taxon>Fungi</taxon>
        <taxon>Dikarya</taxon>
        <taxon>Basidiomycota</taxon>
        <taxon>Agaricomycotina</taxon>
        <taxon>Agaricomycetes</taxon>
        <taxon>Thelephorales</taxon>
        <taxon>Thelephoraceae</taxon>
        <taxon>Thelephora</taxon>
    </lineage>
</organism>
<dbReference type="EMBL" id="MU117994">
    <property type="protein sequence ID" value="KAF9649704.1"/>
    <property type="molecule type" value="Genomic_DNA"/>
</dbReference>
<name>A0ACB6ZJK4_THEGA</name>
<proteinExistence type="predicted"/>
<dbReference type="Proteomes" id="UP000886501">
    <property type="component" value="Unassembled WGS sequence"/>
</dbReference>
<reference evidence="1" key="1">
    <citation type="submission" date="2019-10" db="EMBL/GenBank/DDBJ databases">
        <authorList>
            <consortium name="DOE Joint Genome Institute"/>
            <person name="Kuo A."/>
            <person name="Miyauchi S."/>
            <person name="Kiss E."/>
            <person name="Drula E."/>
            <person name="Kohler A."/>
            <person name="Sanchez-Garcia M."/>
            <person name="Andreopoulos B."/>
            <person name="Barry K.W."/>
            <person name="Bonito G."/>
            <person name="Buee M."/>
            <person name="Carver A."/>
            <person name="Chen C."/>
            <person name="Cichocki N."/>
            <person name="Clum A."/>
            <person name="Culley D."/>
            <person name="Crous P.W."/>
            <person name="Fauchery L."/>
            <person name="Girlanda M."/>
            <person name="Hayes R."/>
            <person name="Keri Z."/>
            <person name="Labutti K."/>
            <person name="Lipzen A."/>
            <person name="Lombard V."/>
            <person name="Magnuson J."/>
            <person name="Maillard F."/>
            <person name="Morin E."/>
            <person name="Murat C."/>
            <person name="Nolan M."/>
            <person name="Ohm R."/>
            <person name="Pangilinan J."/>
            <person name="Pereira M."/>
            <person name="Perotto S."/>
            <person name="Peter M."/>
            <person name="Riley R."/>
            <person name="Sitrit Y."/>
            <person name="Stielow B."/>
            <person name="Szollosi G."/>
            <person name="Zifcakova L."/>
            <person name="Stursova M."/>
            <person name="Spatafora J.W."/>
            <person name="Tedersoo L."/>
            <person name="Vaario L.-M."/>
            <person name="Yamada A."/>
            <person name="Yan M."/>
            <person name="Wang P."/>
            <person name="Xu J."/>
            <person name="Bruns T."/>
            <person name="Baldrian P."/>
            <person name="Vilgalys R."/>
            <person name="Henrissat B."/>
            <person name="Grigoriev I.V."/>
            <person name="Hibbett D."/>
            <person name="Nagy L.G."/>
            <person name="Martin F.M."/>
        </authorList>
    </citation>
    <scope>NUCLEOTIDE SEQUENCE</scope>
    <source>
        <strain evidence="1">P2</strain>
    </source>
</reference>
<evidence type="ECO:0000313" key="2">
    <source>
        <dbReference type="Proteomes" id="UP000886501"/>
    </source>
</evidence>
<comment type="caution">
    <text evidence="1">The sequence shown here is derived from an EMBL/GenBank/DDBJ whole genome shotgun (WGS) entry which is preliminary data.</text>
</comment>
<evidence type="ECO:0000313" key="1">
    <source>
        <dbReference type="EMBL" id="KAF9649704.1"/>
    </source>
</evidence>